<comment type="cofactor">
    <cofactor evidence="1">
        <name>Zn(2+)</name>
        <dbReference type="ChEBI" id="CHEBI:29105"/>
    </cofactor>
</comment>
<keyword evidence="5" id="KW-0560">Oxidoreductase</keyword>
<name>A0A0F9V5X0_9ZZZZ</name>
<proteinExistence type="inferred from homology"/>
<dbReference type="PANTHER" id="PTHR43350">
    <property type="entry name" value="NAD-DEPENDENT ALCOHOL DEHYDROGENASE"/>
    <property type="match status" value="1"/>
</dbReference>
<dbReference type="InterPro" id="IPR013149">
    <property type="entry name" value="ADH-like_C"/>
</dbReference>
<gene>
    <name evidence="7" type="ORF">LCGC14_0181710</name>
</gene>
<dbReference type="GO" id="GO:0016491">
    <property type="term" value="F:oxidoreductase activity"/>
    <property type="evidence" value="ECO:0007669"/>
    <property type="project" value="UniProtKB-KW"/>
</dbReference>
<dbReference type="Gene3D" id="3.40.50.720">
    <property type="entry name" value="NAD(P)-binding Rossmann-like Domain"/>
    <property type="match status" value="1"/>
</dbReference>
<dbReference type="InterPro" id="IPR011032">
    <property type="entry name" value="GroES-like_sf"/>
</dbReference>
<dbReference type="Gene3D" id="3.90.180.10">
    <property type="entry name" value="Medium-chain alcohol dehydrogenases, catalytic domain"/>
    <property type="match status" value="2"/>
</dbReference>
<keyword evidence="4" id="KW-0862">Zinc</keyword>
<dbReference type="CDD" id="cd08255">
    <property type="entry name" value="2-desacetyl-2-hydroxyethyl_bacteriochlorophyllide_like"/>
    <property type="match status" value="1"/>
</dbReference>
<evidence type="ECO:0000259" key="6">
    <source>
        <dbReference type="Pfam" id="PF00107"/>
    </source>
</evidence>
<evidence type="ECO:0000256" key="3">
    <source>
        <dbReference type="ARBA" id="ARBA00022723"/>
    </source>
</evidence>
<keyword evidence="3" id="KW-0479">Metal-binding</keyword>
<dbReference type="SUPFAM" id="SSF50129">
    <property type="entry name" value="GroES-like"/>
    <property type="match status" value="1"/>
</dbReference>
<evidence type="ECO:0000256" key="2">
    <source>
        <dbReference type="ARBA" id="ARBA00008072"/>
    </source>
</evidence>
<organism evidence="7">
    <name type="scientific">marine sediment metagenome</name>
    <dbReference type="NCBI Taxonomy" id="412755"/>
    <lineage>
        <taxon>unclassified sequences</taxon>
        <taxon>metagenomes</taxon>
        <taxon>ecological metagenomes</taxon>
    </lineage>
</organism>
<comment type="caution">
    <text evidence="7">The sequence shown here is derived from an EMBL/GenBank/DDBJ whole genome shotgun (WGS) entry which is preliminary data.</text>
</comment>
<accession>A0A0F9V5X0</accession>
<evidence type="ECO:0000256" key="4">
    <source>
        <dbReference type="ARBA" id="ARBA00022833"/>
    </source>
</evidence>
<evidence type="ECO:0000313" key="7">
    <source>
        <dbReference type="EMBL" id="KKN95102.1"/>
    </source>
</evidence>
<dbReference type="AlphaFoldDB" id="A0A0F9V5X0"/>
<reference evidence="7" key="1">
    <citation type="journal article" date="2015" name="Nature">
        <title>Complex archaea that bridge the gap between prokaryotes and eukaryotes.</title>
        <authorList>
            <person name="Spang A."/>
            <person name="Saw J.H."/>
            <person name="Jorgensen S.L."/>
            <person name="Zaremba-Niedzwiedzka K."/>
            <person name="Martijn J."/>
            <person name="Lind A.E."/>
            <person name="van Eijk R."/>
            <person name="Schleper C."/>
            <person name="Guy L."/>
            <person name="Ettema T.J."/>
        </authorList>
    </citation>
    <scope>NUCLEOTIDE SEQUENCE</scope>
</reference>
<dbReference type="InterPro" id="IPR036291">
    <property type="entry name" value="NAD(P)-bd_dom_sf"/>
</dbReference>
<protein>
    <recommendedName>
        <fullName evidence="6">Alcohol dehydrogenase-like C-terminal domain-containing protein</fullName>
    </recommendedName>
</protein>
<comment type="similarity">
    <text evidence="2">Belongs to the zinc-containing alcohol dehydrogenase family.</text>
</comment>
<evidence type="ECO:0000256" key="5">
    <source>
        <dbReference type="ARBA" id="ARBA00023002"/>
    </source>
</evidence>
<feature type="domain" description="Alcohol dehydrogenase-like C-terminal" evidence="6">
    <location>
        <begin position="161"/>
        <end position="253"/>
    </location>
</feature>
<evidence type="ECO:0000256" key="1">
    <source>
        <dbReference type="ARBA" id="ARBA00001947"/>
    </source>
</evidence>
<dbReference type="Pfam" id="PF00107">
    <property type="entry name" value="ADH_zinc_N"/>
    <property type="match status" value="1"/>
</dbReference>
<dbReference type="EMBL" id="LAZR01000073">
    <property type="protein sequence ID" value="KKN95102.1"/>
    <property type="molecule type" value="Genomic_DNA"/>
</dbReference>
<dbReference type="GO" id="GO:0046872">
    <property type="term" value="F:metal ion binding"/>
    <property type="evidence" value="ECO:0007669"/>
    <property type="project" value="UniProtKB-KW"/>
</dbReference>
<dbReference type="SUPFAM" id="SSF51735">
    <property type="entry name" value="NAD(P)-binding Rossmann-fold domains"/>
    <property type="match status" value="1"/>
</dbReference>
<dbReference type="PANTHER" id="PTHR43350:SF19">
    <property type="entry name" value="D-GULOSIDE 3-DEHYDROGENASE"/>
    <property type="match status" value="1"/>
</dbReference>
<sequence>MPRTIVALSPTQMEMREYELGPLAPGMIRVQSEFAAPKHGSETSMVNGYGYDRFPIDGELGVFMHGGPSERPESTIVGNMLVGPVIEKALDVTRFEIGDRICAHAAFGEVHDFEAEWVKAVPEEMSWKSAVCLDPADFAMGAVRDGNVRVGDAVAVLGAGAIGLMTVQLAKLSGACPVISVDPLERRRRAAVECGADMVFDPTDCDVGIEIKKVTGKRGVDVAIDFSSNVDGMQAALRCVAFGGNVVAGSWPPPYEKTLDFGTEAHWNRPNIIFARACSDPSRDHPRWDETRIVEVCWDMLVDGRLSGESVVDPVVTFDDLMTAYPRIISHPNECVKLGVKFDKAES</sequence>